<dbReference type="PANTHER" id="PTHR11228">
    <property type="entry name" value="RADICAL SAM DOMAIN PROTEIN"/>
    <property type="match status" value="1"/>
</dbReference>
<dbReference type="AlphaFoldDB" id="C2MD97"/>
<keyword evidence="2" id="KW-0004">4Fe-4S</keyword>
<keyword evidence="4" id="KW-0479">Metal-binding</keyword>
<dbReference type="EMBL" id="ACLR01000182">
    <property type="protein sequence ID" value="EEK16413.1"/>
    <property type="molecule type" value="Genomic_DNA"/>
</dbReference>
<name>C2MD97_9PORP</name>
<dbReference type="Pfam" id="PF04055">
    <property type="entry name" value="Radical_SAM"/>
    <property type="match status" value="1"/>
</dbReference>
<dbReference type="InterPro" id="IPR026404">
    <property type="entry name" value="rSAM_w_lipo"/>
</dbReference>
<dbReference type="InterPro" id="IPR007197">
    <property type="entry name" value="rSAM"/>
</dbReference>
<dbReference type="InterPro" id="IPR017200">
    <property type="entry name" value="PqqE-like"/>
</dbReference>
<dbReference type="PROSITE" id="PS51918">
    <property type="entry name" value="RADICAL_SAM"/>
    <property type="match status" value="1"/>
</dbReference>
<evidence type="ECO:0000256" key="5">
    <source>
        <dbReference type="ARBA" id="ARBA00023004"/>
    </source>
</evidence>
<organism evidence="8 9">
    <name type="scientific">Porphyromonas uenonis 60-3</name>
    <dbReference type="NCBI Taxonomy" id="596327"/>
    <lineage>
        <taxon>Bacteria</taxon>
        <taxon>Pseudomonadati</taxon>
        <taxon>Bacteroidota</taxon>
        <taxon>Bacteroidia</taxon>
        <taxon>Bacteroidales</taxon>
        <taxon>Porphyromonadaceae</taxon>
        <taxon>Porphyromonas</taxon>
    </lineage>
</organism>
<keyword evidence="3" id="KW-0949">S-adenosyl-L-methionine</keyword>
<sequence>MKLSKHKSVGQTLLRPAFKQRIALDLHRVLQADNVRRHPMTTLFWECTLRCNLHCGHCGSDCRVESGVDELSVADFIHIIDGLTPHVDPNKLLVIFTGGEALVRQDIEEAGLALYRRGYPWGIVTNGMLLDEKRLESLRRAGLHTATVSLDGFAEAHNALRGHPLSYERAWRAIQLLTQAEDLVWDVVTCVNPMNFDSLPAFRQQLIDAGVKRWRLFSIFPVGRAAENKQLQLSDSQYYQMMQFIIETNEAGEIEAQYGCEGYLGAFEGRTRKQFYQCRAGVNIASILCDGSISACPSIRFDHKQGNIHHDDLWQVWEERFESYRDRSWAKTGPCADCKSWKYCLGNGMHLRDDEGKLLVCHLQRLEAGAEALHASGGR</sequence>
<reference evidence="8 9" key="1">
    <citation type="submission" date="2009-04" db="EMBL/GenBank/DDBJ databases">
        <authorList>
            <person name="Sebastian Y."/>
            <person name="Madupu R."/>
            <person name="Durkin A.S."/>
            <person name="Torralba M."/>
            <person name="Methe B."/>
            <person name="Sutton G.G."/>
            <person name="Strausberg R.L."/>
            <person name="Nelson K.E."/>
        </authorList>
    </citation>
    <scope>NUCLEOTIDE SEQUENCE [LARGE SCALE GENOMIC DNA]</scope>
    <source>
        <strain evidence="8 9">60-3</strain>
    </source>
</reference>
<dbReference type="eggNOG" id="COG0535">
    <property type="taxonomic scope" value="Bacteria"/>
</dbReference>
<dbReference type="PANTHER" id="PTHR11228:SF7">
    <property type="entry name" value="PQQA PEPTIDE CYCLASE"/>
    <property type="match status" value="1"/>
</dbReference>
<evidence type="ECO:0000313" key="8">
    <source>
        <dbReference type="EMBL" id="EEK16413.1"/>
    </source>
</evidence>
<dbReference type="GO" id="GO:0003824">
    <property type="term" value="F:catalytic activity"/>
    <property type="evidence" value="ECO:0007669"/>
    <property type="project" value="InterPro"/>
</dbReference>
<feature type="domain" description="Radical SAM core" evidence="7">
    <location>
        <begin position="37"/>
        <end position="255"/>
    </location>
</feature>
<keyword evidence="9" id="KW-1185">Reference proteome</keyword>
<evidence type="ECO:0000256" key="2">
    <source>
        <dbReference type="ARBA" id="ARBA00022485"/>
    </source>
</evidence>
<dbReference type="OrthoDB" id="9763993at2"/>
<evidence type="ECO:0000256" key="1">
    <source>
        <dbReference type="ARBA" id="ARBA00001966"/>
    </source>
</evidence>
<dbReference type="InterPro" id="IPR013785">
    <property type="entry name" value="Aldolase_TIM"/>
</dbReference>
<dbReference type="SFLD" id="SFLDG01386">
    <property type="entry name" value="main_SPASM_domain-containing"/>
    <property type="match status" value="1"/>
</dbReference>
<proteinExistence type="predicted"/>
<dbReference type="PIRSF" id="PIRSF037420">
    <property type="entry name" value="PQQ_syn_pqqE"/>
    <property type="match status" value="1"/>
</dbReference>
<comment type="cofactor">
    <cofactor evidence="1">
        <name>[4Fe-4S] cluster</name>
        <dbReference type="ChEBI" id="CHEBI:49883"/>
    </cofactor>
</comment>
<evidence type="ECO:0000256" key="6">
    <source>
        <dbReference type="ARBA" id="ARBA00023014"/>
    </source>
</evidence>
<comment type="caution">
    <text evidence="8">The sequence shown here is derived from an EMBL/GenBank/DDBJ whole genome shotgun (WGS) entry which is preliminary data.</text>
</comment>
<dbReference type="SFLD" id="SFLDS00029">
    <property type="entry name" value="Radical_SAM"/>
    <property type="match status" value="1"/>
</dbReference>
<dbReference type="RefSeq" id="WP_007365854.1">
    <property type="nucleotide sequence ID" value="NZ_ACLR01000182.1"/>
</dbReference>
<evidence type="ECO:0000256" key="3">
    <source>
        <dbReference type="ARBA" id="ARBA00022691"/>
    </source>
</evidence>
<dbReference type="NCBIfam" id="TIGR04085">
    <property type="entry name" value="rSAM_more_4Fe4S"/>
    <property type="match status" value="1"/>
</dbReference>
<dbReference type="GO" id="GO:0051539">
    <property type="term" value="F:4 iron, 4 sulfur cluster binding"/>
    <property type="evidence" value="ECO:0007669"/>
    <property type="project" value="UniProtKB-KW"/>
</dbReference>
<dbReference type="SUPFAM" id="SSF102114">
    <property type="entry name" value="Radical SAM enzymes"/>
    <property type="match status" value="1"/>
</dbReference>
<accession>C2MD97</accession>
<dbReference type="GO" id="GO:0046872">
    <property type="term" value="F:metal ion binding"/>
    <property type="evidence" value="ECO:0007669"/>
    <property type="project" value="UniProtKB-KW"/>
</dbReference>
<protein>
    <submittedName>
        <fullName evidence="8">Radical SAM domain protein</fullName>
    </submittedName>
</protein>
<evidence type="ECO:0000256" key="4">
    <source>
        <dbReference type="ARBA" id="ARBA00022723"/>
    </source>
</evidence>
<dbReference type="Gene3D" id="3.20.20.70">
    <property type="entry name" value="Aldolase class I"/>
    <property type="match status" value="1"/>
</dbReference>
<dbReference type="Pfam" id="PF13186">
    <property type="entry name" value="SPASM"/>
    <property type="match status" value="1"/>
</dbReference>
<dbReference type="STRING" id="596327.PORUE0001_0418"/>
<evidence type="ECO:0000313" key="9">
    <source>
        <dbReference type="Proteomes" id="UP000003303"/>
    </source>
</evidence>
<evidence type="ECO:0000259" key="7">
    <source>
        <dbReference type="PROSITE" id="PS51918"/>
    </source>
</evidence>
<keyword evidence="5" id="KW-0408">Iron</keyword>
<dbReference type="CDD" id="cd01335">
    <property type="entry name" value="Radical_SAM"/>
    <property type="match status" value="1"/>
</dbReference>
<gene>
    <name evidence="8" type="ORF">PORUE0001_0418</name>
</gene>
<dbReference type="InterPro" id="IPR023885">
    <property type="entry name" value="4Fe4S-binding_SPASM_dom"/>
</dbReference>
<keyword evidence="6" id="KW-0411">Iron-sulfur</keyword>
<dbReference type="SFLD" id="SFLDG01067">
    <property type="entry name" value="SPASM/twitch_domain_containing"/>
    <property type="match status" value="1"/>
</dbReference>
<dbReference type="InterPro" id="IPR050377">
    <property type="entry name" value="Radical_SAM_PqqE_MftC-like"/>
</dbReference>
<dbReference type="InterPro" id="IPR058240">
    <property type="entry name" value="rSAM_sf"/>
</dbReference>
<dbReference type="Proteomes" id="UP000003303">
    <property type="component" value="Unassembled WGS sequence"/>
</dbReference>
<dbReference type="NCBIfam" id="TIGR04133">
    <property type="entry name" value="rSAM_w_lipo"/>
    <property type="match status" value="1"/>
</dbReference>